<dbReference type="EMBL" id="WIGN01000632">
    <property type="protein sequence ID" value="KAF6786607.1"/>
    <property type="molecule type" value="Genomic_DNA"/>
</dbReference>
<accession>A0A8H6IN18</accession>
<evidence type="ECO:0000313" key="1">
    <source>
        <dbReference type="EMBL" id="KAF6786607.1"/>
    </source>
</evidence>
<name>A0A8H6IN18_9PEZI</name>
<proteinExistence type="predicted"/>
<keyword evidence="2" id="KW-1185">Reference proteome</keyword>
<comment type="caution">
    <text evidence="1">The sequence shown here is derived from an EMBL/GenBank/DDBJ whole genome shotgun (WGS) entry which is preliminary data.</text>
</comment>
<evidence type="ECO:0000313" key="2">
    <source>
        <dbReference type="Proteomes" id="UP000652219"/>
    </source>
</evidence>
<dbReference type="AlphaFoldDB" id="A0A8H6IN18"/>
<reference evidence="1 2" key="1">
    <citation type="journal article" date="2020" name="Phytopathology">
        <title>Genome Sequence Resources of Colletotrichum truncatum, C. plurivorum, C. musicola, and C. sojae: Four Species Pathogenic to Soybean (Glycine max).</title>
        <authorList>
            <person name="Rogerio F."/>
            <person name="Boufleur T.R."/>
            <person name="Ciampi-Guillardi M."/>
            <person name="Sukno S.A."/>
            <person name="Thon M.R."/>
            <person name="Massola Junior N.S."/>
            <person name="Baroncelli R."/>
        </authorList>
    </citation>
    <scope>NUCLEOTIDE SEQUENCE [LARGE SCALE GENOMIC DNA]</scope>
    <source>
        <strain evidence="1 2">LFN0009</strain>
    </source>
</reference>
<protein>
    <submittedName>
        <fullName evidence="1">Uncharacterized protein</fullName>
    </submittedName>
</protein>
<sequence length="296" mass="34245">MSATESHTDFQLFTHAVKVGSDTLKLDRASGHLCPLTKETAAMLKDWGTKGLKAVSGDGAVSLSECRMMVTIHEYDLAACFRDQSKYADLIADLRRIFREHYILRETSATQVVTRPVLERAPSTSTKPPSPVTRGYRKLAELFCQDFFLIEVVDNLLRVLRDHLHGDRDDDQFKMYIWHGNWNTLAQDMRSDWRFLETRLHRPQDQKLKEAFGKAMIDMDRKTFSVHREMFPSVRGVSPTEEAEQTAAIFLPLWEALDARYGDFDDDFEDDYFYDWDESVEDIDRFIGRPCVPSVE</sequence>
<organism evidence="1 2">
    <name type="scientific">Colletotrichum sojae</name>
    <dbReference type="NCBI Taxonomy" id="2175907"/>
    <lineage>
        <taxon>Eukaryota</taxon>
        <taxon>Fungi</taxon>
        <taxon>Dikarya</taxon>
        <taxon>Ascomycota</taxon>
        <taxon>Pezizomycotina</taxon>
        <taxon>Sordariomycetes</taxon>
        <taxon>Hypocreomycetidae</taxon>
        <taxon>Glomerellales</taxon>
        <taxon>Glomerellaceae</taxon>
        <taxon>Colletotrichum</taxon>
        <taxon>Colletotrichum orchidearum species complex</taxon>
    </lineage>
</organism>
<gene>
    <name evidence="1" type="ORF">CSOJ01_15376</name>
</gene>
<dbReference type="Proteomes" id="UP000652219">
    <property type="component" value="Unassembled WGS sequence"/>
</dbReference>